<organism evidence="1">
    <name type="scientific">viral metagenome</name>
    <dbReference type="NCBI Taxonomy" id="1070528"/>
    <lineage>
        <taxon>unclassified sequences</taxon>
        <taxon>metagenomes</taxon>
        <taxon>organismal metagenomes</taxon>
    </lineage>
</organism>
<accession>A0A6C0BYU5</accession>
<dbReference type="InterPro" id="IPR027417">
    <property type="entry name" value="P-loop_NTPase"/>
</dbReference>
<name>A0A6C0BYU5_9ZZZZ</name>
<evidence type="ECO:0000313" key="1">
    <source>
        <dbReference type="EMBL" id="QHS96729.1"/>
    </source>
</evidence>
<sequence length="321" mass="37791">MKLNNSKFEDYLANYSNNTLHPTYKSVYDDFPDDIKDLKNHIFYGPEGVGKYTQLLASINRYSPSKLTYEKKICISYSKQTYYIKISDIHFEVDMSLLGCNTKLLWNELFNQIVDIILTKPDETGIIVCKNFQNISNELLETFYSYMQTNNTSSVKIIFMLLTTQISFIPDTIRNRSNIINFARPSRAQYTKCLGVKINKGLKLEHISNIKNVNTNITQLMTPHRNICNKVIHNIINVNDSSFVDVREVLYDIFIYDLDMNECIFYILTELIKKKRIKSEHIADLFNKTAMFLQYFNNNYRPIYHLESYIFYLTKTVHDYS</sequence>
<protein>
    <recommendedName>
        <fullName evidence="2">Replication factor C C-terminal domain-containing protein</fullName>
    </recommendedName>
</protein>
<proteinExistence type="predicted"/>
<reference evidence="1" key="1">
    <citation type="journal article" date="2020" name="Nature">
        <title>Giant virus diversity and host interactions through global metagenomics.</title>
        <authorList>
            <person name="Schulz F."/>
            <person name="Roux S."/>
            <person name="Paez-Espino D."/>
            <person name="Jungbluth S."/>
            <person name="Walsh D.A."/>
            <person name="Denef V.J."/>
            <person name="McMahon K.D."/>
            <person name="Konstantinidis K.T."/>
            <person name="Eloe-Fadrosh E.A."/>
            <person name="Kyrpides N.C."/>
            <person name="Woyke T."/>
        </authorList>
    </citation>
    <scope>NUCLEOTIDE SEQUENCE</scope>
    <source>
        <strain evidence="1">GVMAG-M-3300020166-5</strain>
    </source>
</reference>
<dbReference type="AlphaFoldDB" id="A0A6C0BYU5"/>
<dbReference type="Gene3D" id="3.40.50.300">
    <property type="entry name" value="P-loop containing nucleotide triphosphate hydrolases"/>
    <property type="match status" value="1"/>
</dbReference>
<dbReference type="EMBL" id="MN739278">
    <property type="protein sequence ID" value="QHS96729.1"/>
    <property type="molecule type" value="Genomic_DNA"/>
</dbReference>
<evidence type="ECO:0008006" key="2">
    <source>
        <dbReference type="Google" id="ProtNLM"/>
    </source>
</evidence>
<dbReference type="SUPFAM" id="SSF52540">
    <property type="entry name" value="P-loop containing nucleoside triphosphate hydrolases"/>
    <property type="match status" value="1"/>
</dbReference>